<proteinExistence type="inferred from homology"/>
<keyword evidence="11" id="KW-1185">Reference proteome</keyword>
<sequence>MTADASRGDALTSTGPGTGRAGAGLGRAGVTSVDRQSNAPVADRGLAVAAAGPLGVSGIDRREASDPRADGVGPAGPSGVAPRRRLVDRRWFRIAGGALLPLVLLVAWQLASTSGAVPVSMLPSPEMVWTAGVDLAERGLLGLYIAISTQRVFIGFAVGAALGLVVGAVVGLSKLGDILLSPTLGAIRAVPSLAWVPLLILWLKIGEESKVVLIAIGAFFPVYTIVAAALRHVDRQLLEAGRAFGLRGVRLLSVVQLPAAVPSVVSALRLALAQSWLFLVAAELIASSMGLGFLLVDSGNNGRIDRIFLAIILLAVLGKLTDAVVGLFERWAVRKWA</sequence>
<evidence type="ECO:0000256" key="2">
    <source>
        <dbReference type="ARBA" id="ARBA00022448"/>
    </source>
</evidence>
<evidence type="ECO:0000313" key="11">
    <source>
        <dbReference type="Proteomes" id="UP000610303"/>
    </source>
</evidence>
<keyword evidence="4 7" id="KW-0812">Transmembrane</keyword>
<evidence type="ECO:0000256" key="6">
    <source>
        <dbReference type="ARBA" id="ARBA00023136"/>
    </source>
</evidence>
<evidence type="ECO:0000259" key="9">
    <source>
        <dbReference type="PROSITE" id="PS50928"/>
    </source>
</evidence>
<comment type="caution">
    <text evidence="10">The sequence shown here is derived from an EMBL/GenBank/DDBJ whole genome shotgun (WGS) entry which is preliminary data.</text>
</comment>
<dbReference type="PANTHER" id="PTHR30151">
    <property type="entry name" value="ALKANE SULFONATE ABC TRANSPORTER-RELATED, MEMBRANE SUBUNIT"/>
    <property type="match status" value="1"/>
</dbReference>
<feature type="transmembrane region" description="Helical" evidence="7">
    <location>
        <begin position="211"/>
        <end position="230"/>
    </location>
</feature>
<dbReference type="PROSITE" id="PS50928">
    <property type="entry name" value="ABC_TM1"/>
    <property type="match status" value="1"/>
</dbReference>
<feature type="compositionally biased region" description="Gly residues" evidence="8">
    <location>
        <begin position="16"/>
        <end position="27"/>
    </location>
</feature>
<evidence type="ECO:0000256" key="8">
    <source>
        <dbReference type="SAM" id="MobiDB-lite"/>
    </source>
</evidence>
<evidence type="ECO:0000256" key="5">
    <source>
        <dbReference type="ARBA" id="ARBA00022989"/>
    </source>
</evidence>
<feature type="transmembrane region" description="Helical" evidence="7">
    <location>
        <begin position="308"/>
        <end position="328"/>
    </location>
</feature>
<keyword evidence="6 7" id="KW-0472">Membrane</keyword>
<dbReference type="EMBL" id="BMRJ01000001">
    <property type="protein sequence ID" value="GGR19629.1"/>
    <property type="molecule type" value="Genomic_DNA"/>
</dbReference>
<dbReference type="CDD" id="cd06261">
    <property type="entry name" value="TM_PBP2"/>
    <property type="match status" value="1"/>
</dbReference>
<dbReference type="AlphaFoldDB" id="A0A918CE52"/>
<name>A0A918CE52_AGRME</name>
<feature type="transmembrane region" description="Helical" evidence="7">
    <location>
        <begin position="276"/>
        <end position="296"/>
    </location>
</feature>
<dbReference type="Proteomes" id="UP000610303">
    <property type="component" value="Unassembled WGS sequence"/>
</dbReference>
<dbReference type="SUPFAM" id="SSF161098">
    <property type="entry name" value="MetI-like"/>
    <property type="match status" value="1"/>
</dbReference>
<keyword evidence="2 7" id="KW-0813">Transport</keyword>
<dbReference type="InterPro" id="IPR000515">
    <property type="entry name" value="MetI-like"/>
</dbReference>
<dbReference type="GO" id="GO:0005886">
    <property type="term" value="C:plasma membrane"/>
    <property type="evidence" value="ECO:0007669"/>
    <property type="project" value="UniProtKB-SubCell"/>
</dbReference>
<feature type="region of interest" description="Disordered" evidence="8">
    <location>
        <begin position="1"/>
        <end position="37"/>
    </location>
</feature>
<dbReference type="Gene3D" id="1.10.3720.10">
    <property type="entry name" value="MetI-like"/>
    <property type="match status" value="1"/>
</dbReference>
<evidence type="ECO:0000256" key="4">
    <source>
        <dbReference type="ARBA" id="ARBA00022692"/>
    </source>
</evidence>
<dbReference type="PANTHER" id="PTHR30151:SF39">
    <property type="entry name" value="ABC TRANSPORTER PERMEASE PROTEIN"/>
    <property type="match status" value="1"/>
</dbReference>
<dbReference type="InterPro" id="IPR035906">
    <property type="entry name" value="MetI-like_sf"/>
</dbReference>
<comment type="subcellular location">
    <subcellularLocation>
        <location evidence="1 7">Cell membrane</location>
        <topology evidence="1 7">Multi-pass membrane protein</topology>
    </subcellularLocation>
</comment>
<feature type="transmembrane region" description="Helical" evidence="7">
    <location>
        <begin position="185"/>
        <end position="205"/>
    </location>
</feature>
<evidence type="ECO:0000256" key="1">
    <source>
        <dbReference type="ARBA" id="ARBA00004651"/>
    </source>
</evidence>
<evidence type="ECO:0000256" key="7">
    <source>
        <dbReference type="RuleBase" id="RU363032"/>
    </source>
</evidence>
<feature type="domain" description="ABC transmembrane type-1" evidence="9">
    <location>
        <begin position="141"/>
        <end position="325"/>
    </location>
</feature>
<evidence type="ECO:0000256" key="3">
    <source>
        <dbReference type="ARBA" id="ARBA00022475"/>
    </source>
</evidence>
<feature type="region of interest" description="Disordered" evidence="8">
    <location>
        <begin position="58"/>
        <end position="80"/>
    </location>
</feature>
<feature type="transmembrane region" description="Helical" evidence="7">
    <location>
        <begin position="91"/>
        <end position="111"/>
    </location>
</feature>
<keyword evidence="3" id="KW-1003">Cell membrane</keyword>
<reference evidence="10" key="2">
    <citation type="submission" date="2020-09" db="EMBL/GenBank/DDBJ databases">
        <authorList>
            <person name="Sun Q."/>
            <person name="Ohkuma M."/>
        </authorList>
    </citation>
    <scope>NUCLEOTIDE SEQUENCE</scope>
    <source>
        <strain evidence="10">JCM 3346</strain>
    </source>
</reference>
<dbReference type="FunFam" id="1.10.3720.10:FF:000003">
    <property type="entry name" value="Aliphatic sulfonate ABC transporter permease"/>
    <property type="match status" value="1"/>
</dbReference>
<feature type="transmembrane region" description="Helical" evidence="7">
    <location>
        <begin position="152"/>
        <end position="173"/>
    </location>
</feature>
<organism evidence="10 11">
    <name type="scientific">Agromyces mediolanus</name>
    <name type="common">Corynebacterium mediolanum</name>
    <dbReference type="NCBI Taxonomy" id="41986"/>
    <lineage>
        <taxon>Bacteria</taxon>
        <taxon>Bacillati</taxon>
        <taxon>Actinomycetota</taxon>
        <taxon>Actinomycetes</taxon>
        <taxon>Micrococcales</taxon>
        <taxon>Microbacteriaceae</taxon>
        <taxon>Agromyces</taxon>
    </lineage>
</organism>
<protein>
    <recommendedName>
        <fullName evidence="9">ABC transmembrane type-1 domain-containing protein</fullName>
    </recommendedName>
</protein>
<feature type="transmembrane region" description="Helical" evidence="7">
    <location>
        <begin position="251"/>
        <end position="270"/>
    </location>
</feature>
<dbReference type="GO" id="GO:0042918">
    <property type="term" value="P:alkanesulfonate transmembrane transport"/>
    <property type="evidence" value="ECO:0007669"/>
    <property type="project" value="UniProtKB-ARBA"/>
</dbReference>
<evidence type="ECO:0000313" key="10">
    <source>
        <dbReference type="EMBL" id="GGR19629.1"/>
    </source>
</evidence>
<keyword evidence="5 7" id="KW-1133">Transmembrane helix</keyword>
<dbReference type="RefSeq" id="WP_189084264.1">
    <property type="nucleotide sequence ID" value="NZ_BMRJ01000001.1"/>
</dbReference>
<feature type="compositionally biased region" description="Basic and acidic residues" evidence="8">
    <location>
        <begin position="59"/>
        <end position="69"/>
    </location>
</feature>
<comment type="similarity">
    <text evidence="7">Belongs to the binding-protein-dependent transport system permease family.</text>
</comment>
<dbReference type="GO" id="GO:0010438">
    <property type="term" value="P:cellular response to sulfur starvation"/>
    <property type="evidence" value="ECO:0007669"/>
    <property type="project" value="TreeGrafter"/>
</dbReference>
<accession>A0A918CE52</accession>
<reference evidence="10" key="1">
    <citation type="journal article" date="2014" name="Int. J. Syst. Evol. Microbiol.">
        <title>Complete genome sequence of Corynebacterium casei LMG S-19264T (=DSM 44701T), isolated from a smear-ripened cheese.</title>
        <authorList>
            <consortium name="US DOE Joint Genome Institute (JGI-PGF)"/>
            <person name="Walter F."/>
            <person name="Albersmeier A."/>
            <person name="Kalinowski J."/>
            <person name="Ruckert C."/>
        </authorList>
    </citation>
    <scope>NUCLEOTIDE SEQUENCE</scope>
    <source>
        <strain evidence="10">JCM 3346</strain>
    </source>
</reference>
<dbReference type="Pfam" id="PF00528">
    <property type="entry name" value="BPD_transp_1"/>
    <property type="match status" value="1"/>
</dbReference>
<feature type="compositionally biased region" description="Low complexity" evidence="8">
    <location>
        <begin position="71"/>
        <end position="80"/>
    </location>
</feature>
<gene>
    <name evidence="10" type="ORF">GCM10010196_11030</name>
</gene>